<reference evidence="1" key="1">
    <citation type="submission" date="2014-09" db="EMBL/GenBank/DDBJ databases">
        <authorList>
            <person name="Magalhaes I.L.F."/>
            <person name="Oliveira U."/>
            <person name="Santos F.R."/>
            <person name="Vidigal T.H.D.A."/>
            <person name="Brescovit A.D."/>
            <person name="Santos A.J."/>
        </authorList>
    </citation>
    <scope>NUCLEOTIDE SEQUENCE</scope>
    <source>
        <tissue evidence="1">Shoot tissue taken approximately 20 cm above the soil surface</tissue>
    </source>
</reference>
<proteinExistence type="predicted"/>
<name>A0A0A9E8S0_ARUDO</name>
<accession>A0A0A9E8S0</accession>
<sequence length="38" mass="3878">MSTPNSRGEMPAKVAVTIYGDVLGSGFSERPSCGSCVS</sequence>
<dbReference type="AlphaFoldDB" id="A0A0A9E8S0"/>
<reference evidence="1" key="2">
    <citation type="journal article" date="2015" name="Data Brief">
        <title>Shoot transcriptome of the giant reed, Arundo donax.</title>
        <authorList>
            <person name="Barrero R.A."/>
            <person name="Guerrero F.D."/>
            <person name="Moolhuijzen P."/>
            <person name="Goolsby J.A."/>
            <person name="Tidwell J."/>
            <person name="Bellgard S.E."/>
            <person name="Bellgard M.I."/>
        </authorList>
    </citation>
    <scope>NUCLEOTIDE SEQUENCE</scope>
    <source>
        <tissue evidence="1">Shoot tissue taken approximately 20 cm above the soil surface</tissue>
    </source>
</reference>
<protein>
    <submittedName>
        <fullName evidence="1">Uncharacterized protein</fullName>
    </submittedName>
</protein>
<dbReference type="EMBL" id="GBRH01205498">
    <property type="protein sequence ID" value="JAD92397.1"/>
    <property type="molecule type" value="Transcribed_RNA"/>
</dbReference>
<evidence type="ECO:0000313" key="1">
    <source>
        <dbReference type="EMBL" id="JAD92397.1"/>
    </source>
</evidence>
<organism evidence="1">
    <name type="scientific">Arundo donax</name>
    <name type="common">Giant reed</name>
    <name type="synonym">Donax arundinaceus</name>
    <dbReference type="NCBI Taxonomy" id="35708"/>
    <lineage>
        <taxon>Eukaryota</taxon>
        <taxon>Viridiplantae</taxon>
        <taxon>Streptophyta</taxon>
        <taxon>Embryophyta</taxon>
        <taxon>Tracheophyta</taxon>
        <taxon>Spermatophyta</taxon>
        <taxon>Magnoliopsida</taxon>
        <taxon>Liliopsida</taxon>
        <taxon>Poales</taxon>
        <taxon>Poaceae</taxon>
        <taxon>PACMAD clade</taxon>
        <taxon>Arundinoideae</taxon>
        <taxon>Arundineae</taxon>
        <taxon>Arundo</taxon>
    </lineage>
</organism>